<dbReference type="OMA" id="QMAFIDR"/>
<protein>
    <submittedName>
        <fullName evidence="1">GTP-binding protein</fullName>
    </submittedName>
</protein>
<evidence type="ECO:0000313" key="1">
    <source>
        <dbReference type="EMBL" id="QEA33602.1"/>
    </source>
</evidence>
<gene>
    <name evidence="1" type="ORF">FGL89_05435</name>
</gene>
<dbReference type="Proteomes" id="UP000321332">
    <property type="component" value="Chromosome"/>
</dbReference>
<accession>A0AAE6M1Z2</accession>
<sequence>MSLFHLFKKKPKTTVTKKASSIEDEPITWENTTDPDVFFKGYHQAIADLENNEQVAAAETLRANAPTLQKAFIDRFEAATTQHISAITDIDKRTEAIITATKAIRVYNKEMTIDVRAHLAQTKKNLIGE</sequence>
<organism evidence="1 2">
    <name type="scientific">Leuconostoc carnosum</name>
    <dbReference type="NCBI Taxonomy" id="1252"/>
    <lineage>
        <taxon>Bacteria</taxon>
        <taxon>Bacillati</taxon>
        <taxon>Bacillota</taxon>
        <taxon>Bacilli</taxon>
        <taxon>Lactobacillales</taxon>
        <taxon>Lactobacillaceae</taxon>
        <taxon>Leuconostoc</taxon>
    </lineage>
</organism>
<reference evidence="1 2" key="1">
    <citation type="submission" date="2019-06" db="EMBL/GenBank/DDBJ databases">
        <title>Genome analyses of bacteria isolated from kimchi.</title>
        <authorList>
            <person name="Lee S."/>
            <person name="Ahn S."/>
            <person name="Roh S."/>
        </authorList>
    </citation>
    <scope>NUCLEOTIDE SEQUENCE [LARGE SCALE GENOMIC DNA]</scope>
    <source>
        <strain evidence="1 2">CBA3620</strain>
    </source>
</reference>
<dbReference type="RefSeq" id="WP_014974981.1">
    <property type="nucleotide sequence ID" value="NZ_CP042374.1"/>
</dbReference>
<proteinExistence type="predicted"/>
<dbReference type="AlphaFoldDB" id="A0AAE6M1Z2"/>
<dbReference type="GeneID" id="61187182"/>
<name>A0AAE6M1Z2_LEUCA</name>
<dbReference type="EMBL" id="CP042374">
    <property type="protein sequence ID" value="QEA33602.1"/>
    <property type="molecule type" value="Genomic_DNA"/>
</dbReference>
<evidence type="ECO:0000313" key="2">
    <source>
        <dbReference type="Proteomes" id="UP000321332"/>
    </source>
</evidence>